<dbReference type="GO" id="GO:0004735">
    <property type="term" value="F:pyrroline-5-carboxylate reductase activity"/>
    <property type="evidence" value="ECO:0007669"/>
    <property type="project" value="UniProtKB-EC"/>
</dbReference>
<dbReference type="HAMAP" id="MF_01925">
    <property type="entry name" value="P5C_reductase"/>
    <property type="match status" value="1"/>
</dbReference>
<organism evidence="11 12">
    <name type="scientific">Diploscapter pachys</name>
    <dbReference type="NCBI Taxonomy" id="2018661"/>
    <lineage>
        <taxon>Eukaryota</taxon>
        <taxon>Metazoa</taxon>
        <taxon>Ecdysozoa</taxon>
        <taxon>Nematoda</taxon>
        <taxon>Chromadorea</taxon>
        <taxon>Rhabditida</taxon>
        <taxon>Rhabditina</taxon>
        <taxon>Rhabditomorpha</taxon>
        <taxon>Rhabditoidea</taxon>
        <taxon>Rhabditidae</taxon>
        <taxon>Diploscapter</taxon>
    </lineage>
</organism>
<dbReference type="STRING" id="2018661.A0A2A2KWX5"/>
<feature type="binding site" evidence="7">
    <location>
        <begin position="90"/>
        <end position="93"/>
    </location>
    <ligand>
        <name>NADP(+)</name>
        <dbReference type="ChEBI" id="CHEBI:58349"/>
    </ligand>
</feature>
<dbReference type="EMBL" id="LIAE01007571">
    <property type="protein sequence ID" value="PAV78367.1"/>
    <property type="molecule type" value="Genomic_DNA"/>
</dbReference>
<dbReference type="Pfam" id="PF14748">
    <property type="entry name" value="P5CR_dimer"/>
    <property type="match status" value="1"/>
</dbReference>
<evidence type="ECO:0000259" key="10">
    <source>
        <dbReference type="Pfam" id="PF14748"/>
    </source>
</evidence>
<dbReference type="Gene3D" id="1.10.3730.10">
    <property type="entry name" value="ProC C-terminal domain-like"/>
    <property type="match status" value="1"/>
</dbReference>
<dbReference type="PANTHER" id="PTHR11645">
    <property type="entry name" value="PYRROLINE-5-CARBOXYLATE REDUCTASE"/>
    <property type="match status" value="1"/>
</dbReference>
<evidence type="ECO:0000256" key="8">
    <source>
        <dbReference type="RuleBase" id="RU003903"/>
    </source>
</evidence>
<dbReference type="InterPro" id="IPR028939">
    <property type="entry name" value="P5C_Rdtase_cat_N"/>
</dbReference>
<feature type="binding site" evidence="7">
    <location>
        <position position="75"/>
    </location>
    <ligand>
        <name>NADPH</name>
        <dbReference type="ChEBI" id="CHEBI:57783"/>
    </ligand>
</feature>
<dbReference type="SUPFAM" id="SSF51735">
    <property type="entry name" value="NAD(P)-binding Rossmann-fold domains"/>
    <property type="match status" value="1"/>
</dbReference>
<dbReference type="Gene3D" id="3.40.50.720">
    <property type="entry name" value="NAD(P)-binding Rossmann-like Domain"/>
    <property type="match status" value="1"/>
</dbReference>
<comment type="catalytic activity">
    <reaction evidence="8">
        <text>L-proline + NADP(+) = (S)-1-pyrroline-5-carboxylate + NADPH + 2 H(+)</text>
        <dbReference type="Rhea" id="RHEA:14109"/>
        <dbReference type="ChEBI" id="CHEBI:15378"/>
        <dbReference type="ChEBI" id="CHEBI:17388"/>
        <dbReference type="ChEBI" id="CHEBI:57783"/>
        <dbReference type="ChEBI" id="CHEBI:58349"/>
        <dbReference type="ChEBI" id="CHEBI:60039"/>
        <dbReference type="EC" id="1.5.1.2"/>
    </reaction>
</comment>
<comment type="caution">
    <text evidence="11">The sequence shown here is derived from an EMBL/GenBank/DDBJ whole genome shotgun (WGS) entry which is preliminary data.</text>
</comment>
<evidence type="ECO:0000256" key="1">
    <source>
        <dbReference type="ARBA" id="ARBA00005205"/>
    </source>
</evidence>
<dbReference type="Pfam" id="PF03807">
    <property type="entry name" value="F420_oxidored"/>
    <property type="match status" value="1"/>
</dbReference>
<reference evidence="11 12" key="1">
    <citation type="journal article" date="2017" name="Curr. Biol.">
        <title>Genome architecture and evolution of a unichromosomal asexual nematode.</title>
        <authorList>
            <person name="Fradin H."/>
            <person name="Zegar C."/>
            <person name="Gutwein M."/>
            <person name="Lucas J."/>
            <person name="Kovtun M."/>
            <person name="Corcoran D."/>
            <person name="Baugh L.R."/>
            <person name="Kiontke K."/>
            <person name="Gunsalus K."/>
            <person name="Fitch D.H."/>
            <person name="Piano F."/>
        </authorList>
    </citation>
    <scope>NUCLEOTIDE SEQUENCE [LARGE SCALE GENOMIC DNA]</scope>
    <source>
        <strain evidence="11">PF1309</strain>
    </source>
</reference>
<proteinExistence type="inferred from homology"/>
<dbReference type="InterPro" id="IPR029036">
    <property type="entry name" value="P5CR_dimer"/>
</dbReference>
<comment type="pathway">
    <text evidence="1 8">Amino-acid biosynthesis; L-proline biosynthesis; L-proline from L-glutamate 5-semialdehyde: step 1/1.</text>
</comment>
<protein>
    <recommendedName>
        <fullName evidence="3 8">Pyrroline-5-carboxylate reductase</fullName>
        <ecNumber evidence="3 8">1.5.1.2</ecNumber>
    </recommendedName>
</protein>
<dbReference type="PIRSF" id="PIRSF000193">
    <property type="entry name" value="Pyrrol-5-carb_rd"/>
    <property type="match status" value="1"/>
</dbReference>
<dbReference type="PANTHER" id="PTHR11645:SF64">
    <property type="entry name" value="PYRROLINE-5-CARBOXYLATE REDUCTASE-RELATED"/>
    <property type="match status" value="1"/>
</dbReference>
<dbReference type="Proteomes" id="UP000218231">
    <property type="component" value="Unassembled WGS sequence"/>
</dbReference>
<evidence type="ECO:0000256" key="7">
    <source>
        <dbReference type="PIRSR" id="PIRSR000193-1"/>
    </source>
</evidence>
<keyword evidence="4 8" id="KW-0641">Proline biosynthesis</keyword>
<evidence type="ECO:0000256" key="3">
    <source>
        <dbReference type="ARBA" id="ARBA00012855"/>
    </source>
</evidence>
<sequence>MTAFGNFEALCDAIGIDPPNRKLMFLGAGNMTMALVEGCLKSGFAQNHHIALSCKTEATKNKWKTLHGFDVYLDNKDMIAASPKGILIFATKPQTFSDVFVALPCIDQISLVISLMTGISYNELNEKLKLRKCHCPIVRLCPNTPCAVGAGASLISSAKDTPENKLNIARAIARSVGMYQEVPENIYNAAQAVSGCGPAWTYMFIESLADGGVLSGLTREQAMKLAAQTVMGAAKMVLESGEHPGALKDKVCSPAGTTIQGVRELEKQGFRYGVMEAVKAATNRAEQLNSKKE</sequence>
<feature type="binding site" evidence="7">
    <location>
        <begin position="26"/>
        <end position="31"/>
    </location>
    <ligand>
        <name>NADP(+)</name>
        <dbReference type="ChEBI" id="CHEBI:58349"/>
    </ligand>
</feature>
<accession>A0A2A2KWX5</accession>
<dbReference type="NCBIfam" id="TIGR00112">
    <property type="entry name" value="proC"/>
    <property type="match status" value="1"/>
</dbReference>
<dbReference type="GO" id="GO:0055129">
    <property type="term" value="P:L-proline biosynthetic process"/>
    <property type="evidence" value="ECO:0007669"/>
    <property type="project" value="UniProtKB-UniPathway"/>
</dbReference>
<feature type="domain" description="Pyrroline-5-carboxylate reductase catalytic N-terminal" evidence="9">
    <location>
        <begin position="22"/>
        <end position="117"/>
    </location>
</feature>
<keyword evidence="8" id="KW-0028">Amino-acid biosynthesis</keyword>
<comment type="similarity">
    <text evidence="2 8">Belongs to the pyrroline-5-carboxylate reductase family.</text>
</comment>
<feature type="domain" description="Pyrroline-5-carboxylate reductase dimerisation" evidence="10">
    <location>
        <begin position="184"/>
        <end position="288"/>
    </location>
</feature>
<keyword evidence="6 8" id="KW-0560">Oxidoreductase</keyword>
<dbReference type="InterPro" id="IPR053790">
    <property type="entry name" value="P5CR-like_CS"/>
</dbReference>
<dbReference type="AlphaFoldDB" id="A0A2A2KWX5"/>
<gene>
    <name evidence="11" type="ORF">WR25_04820</name>
</gene>
<dbReference type="InterPro" id="IPR000304">
    <property type="entry name" value="Pyrroline-COOH_reductase"/>
</dbReference>
<evidence type="ECO:0000256" key="2">
    <source>
        <dbReference type="ARBA" id="ARBA00005525"/>
    </source>
</evidence>
<keyword evidence="5 7" id="KW-0521">NADP</keyword>
<evidence type="ECO:0000256" key="4">
    <source>
        <dbReference type="ARBA" id="ARBA00022650"/>
    </source>
</evidence>
<dbReference type="InterPro" id="IPR008927">
    <property type="entry name" value="6-PGluconate_DH-like_C_sf"/>
</dbReference>
<dbReference type="FunFam" id="1.10.3730.10:FF:000001">
    <property type="entry name" value="Pyrroline-5-carboxylate reductase"/>
    <property type="match status" value="1"/>
</dbReference>
<dbReference type="SUPFAM" id="SSF48179">
    <property type="entry name" value="6-phosphogluconate dehydrogenase C-terminal domain-like"/>
    <property type="match status" value="1"/>
</dbReference>
<evidence type="ECO:0000313" key="12">
    <source>
        <dbReference type="Proteomes" id="UP000218231"/>
    </source>
</evidence>
<dbReference type="OrthoDB" id="10263291at2759"/>
<dbReference type="UniPathway" id="UPA00098">
    <property type="reaction ID" value="UER00361"/>
</dbReference>
<evidence type="ECO:0000313" key="11">
    <source>
        <dbReference type="EMBL" id="PAV78367.1"/>
    </source>
</evidence>
<dbReference type="InterPro" id="IPR036291">
    <property type="entry name" value="NAD(P)-bd_dom_sf"/>
</dbReference>
<dbReference type="EC" id="1.5.1.2" evidence="3 8"/>
<evidence type="ECO:0000256" key="6">
    <source>
        <dbReference type="ARBA" id="ARBA00023002"/>
    </source>
</evidence>
<evidence type="ECO:0000256" key="5">
    <source>
        <dbReference type="ARBA" id="ARBA00022857"/>
    </source>
</evidence>
<dbReference type="PROSITE" id="PS00521">
    <property type="entry name" value="P5CR"/>
    <property type="match status" value="1"/>
</dbReference>
<keyword evidence="12" id="KW-1185">Reference proteome</keyword>
<evidence type="ECO:0000259" key="9">
    <source>
        <dbReference type="Pfam" id="PF03807"/>
    </source>
</evidence>
<name>A0A2A2KWX5_9BILA</name>